<dbReference type="PANTHER" id="PTHR11735:SF11">
    <property type="entry name" value="TRNA THREONYLCARBAMOYLADENOSINE BIOSYNTHESIS PROTEIN TSAB"/>
    <property type="match status" value="1"/>
</dbReference>
<name>A0A0S8GHN7_UNCW3</name>
<comment type="caution">
    <text evidence="2">The sequence shown here is derived from an EMBL/GenBank/DDBJ whole genome shotgun (WGS) entry which is preliminary data.</text>
</comment>
<evidence type="ECO:0000259" key="1">
    <source>
        <dbReference type="Pfam" id="PF00814"/>
    </source>
</evidence>
<dbReference type="Pfam" id="PF00814">
    <property type="entry name" value="TsaD"/>
    <property type="match status" value="1"/>
</dbReference>
<dbReference type="Gene3D" id="3.30.420.40">
    <property type="match status" value="2"/>
</dbReference>
<dbReference type="PANTHER" id="PTHR11735">
    <property type="entry name" value="TRNA N6-ADENOSINE THREONYLCARBAMOYLTRANSFERASE"/>
    <property type="match status" value="1"/>
</dbReference>
<dbReference type="AlphaFoldDB" id="A0A0S8GHN7"/>
<reference evidence="2 3" key="1">
    <citation type="journal article" date="2015" name="Microbiome">
        <title>Genomic resolution of linkages in carbon, nitrogen, and sulfur cycling among widespread estuary sediment bacteria.</title>
        <authorList>
            <person name="Baker B.J."/>
            <person name="Lazar C.S."/>
            <person name="Teske A.P."/>
            <person name="Dick G.J."/>
        </authorList>
    </citation>
    <scope>NUCLEOTIDE SEQUENCE [LARGE SCALE GENOMIC DNA]</scope>
    <source>
        <strain evidence="2">SM23_60</strain>
    </source>
</reference>
<dbReference type="NCBIfam" id="TIGR03725">
    <property type="entry name" value="T6A_YeaZ"/>
    <property type="match status" value="1"/>
</dbReference>
<dbReference type="GO" id="GO:0005829">
    <property type="term" value="C:cytosol"/>
    <property type="evidence" value="ECO:0007669"/>
    <property type="project" value="TreeGrafter"/>
</dbReference>
<proteinExistence type="predicted"/>
<organism evidence="2 3">
    <name type="scientific">candidate division WOR_3 bacterium SM23_60</name>
    <dbReference type="NCBI Taxonomy" id="1703780"/>
    <lineage>
        <taxon>Bacteria</taxon>
        <taxon>Bacteria division WOR-3</taxon>
    </lineage>
</organism>
<dbReference type="InterPro" id="IPR043129">
    <property type="entry name" value="ATPase_NBD"/>
</dbReference>
<dbReference type="InterPro" id="IPR000905">
    <property type="entry name" value="Gcp-like_dom"/>
</dbReference>
<dbReference type="InterPro" id="IPR022496">
    <property type="entry name" value="T6A_TsaB"/>
</dbReference>
<feature type="domain" description="Gcp-like" evidence="1">
    <location>
        <begin position="56"/>
        <end position="146"/>
    </location>
</feature>
<dbReference type="EMBL" id="LJUO01000046">
    <property type="protein sequence ID" value="KPK71970.1"/>
    <property type="molecule type" value="Genomic_DNA"/>
</dbReference>
<dbReference type="Proteomes" id="UP000051096">
    <property type="component" value="Unassembled WGS sequence"/>
</dbReference>
<evidence type="ECO:0000313" key="3">
    <source>
        <dbReference type="Proteomes" id="UP000051096"/>
    </source>
</evidence>
<dbReference type="CDD" id="cd24032">
    <property type="entry name" value="ASKHA_NBD_TsaB"/>
    <property type="match status" value="1"/>
</dbReference>
<protein>
    <recommendedName>
        <fullName evidence="1">Gcp-like domain-containing protein</fullName>
    </recommendedName>
</protein>
<dbReference type="SUPFAM" id="SSF53067">
    <property type="entry name" value="Actin-like ATPase domain"/>
    <property type="match status" value="2"/>
</dbReference>
<gene>
    <name evidence="2" type="ORF">AMJ87_06060</name>
</gene>
<dbReference type="GO" id="GO:0002949">
    <property type="term" value="P:tRNA threonylcarbamoyladenosine modification"/>
    <property type="evidence" value="ECO:0007669"/>
    <property type="project" value="InterPro"/>
</dbReference>
<sequence length="226" mass="25291">MKILGIETSSPLFSFCLTEKNTVLFELKRNREIDKRSRDAQFFSEIQRLVRDLHGFDAIAVSIGPGMFTSLRVGLSLVKGFAFVHNTPVVAVNTLDAIGIPLGFMEHHILAVINAYRDEVYAALYKNGERMSDYFLTTPDAMGELIHGTTYVVGSGVAVVKKARAALKSSEVVFIDDTFLLPDALKIVTLALPRLESGRFDDPERLEPLYIKKTDAERHYDTKHQV</sequence>
<accession>A0A0S8GHN7</accession>
<evidence type="ECO:0000313" key="2">
    <source>
        <dbReference type="EMBL" id="KPK71970.1"/>
    </source>
</evidence>